<reference evidence="1 2" key="1">
    <citation type="submission" date="2019-08" db="EMBL/GenBank/DDBJ databases">
        <title>Whole genome of Aphis craccivora.</title>
        <authorList>
            <person name="Voronova N.V."/>
            <person name="Shulinski R.S."/>
            <person name="Bandarenka Y.V."/>
            <person name="Zhorov D.G."/>
            <person name="Warner D."/>
        </authorList>
    </citation>
    <scope>NUCLEOTIDE SEQUENCE [LARGE SCALE GENOMIC DNA]</scope>
    <source>
        <strain evidence="1">180601</strain>
        <tissue evidence="1">Whole Body</tissue>
    </source>
</reference>
<organism evidence="1 2">
    <name type="scientific">Aphis craccivora</name>
    <name type="common">Cowpea aphid</name>
    <dbReference type="NCBI Taxonomy" id="307492"/>
    <lineage>
        <taxon>Eukaryota</taxon>
        <taxon>Metazoa</taxon>
        <taxon>Ecdysozoa</taxon>
        <taxon>Arthropoda</taxon>
        <taxon>Hexapoda</taxon>
        <taxon>Insecta</taxon>
        <taxon>Pterygota</taxon>
        <taxon>Neoptera</taxon>
        <taxon>Paraneoptera</taxon>
        <taxon>Hemiptera</taxon>
        <taxon>Sternorrhyncha</taxon>
        <taxon>Aphidomorpha</taxon>
        <taxon>Aphidoidea</taxon>
        <taxon>Aphididae</taxon>
        <taxon>Aphidini</taxon>
        <taxon>Aphis</taxon>
        <taxon>Aphis</taxon>
    </lineage>
</organism>
<dbReference type="AlphaFoldDB" id="A0A6G0YYV8"/>
<gene>
    <name evidence="1" type="ORF">FWK35_00003746</name>
</gene>
<dbReference type="EMBL" id="VUJU01001936">
    <property type="protein sequence ID" value="KAF0763223.1"/>
    <property type="molecule type" value="Genomic_DNA"/>
</dbReference>
<name>A0A6G0YYV8_APHCR</name>
<evidence type="ECO:0000313" key="1">
    <source>
        <dbReference type="EMBL" id="KAF0763223.1"/>
    </source>
</evidence>
<evidence type="ECO:0008006" key="3">
    <source>
        <dbReference type="Google" id="ProtNLM"/>
    </source>
</evidence>
<dbReference type="OrthoDB" id="6629273at2759"/>
<dbReference type="Proteomes" id="UP000478052">
    <property type="component" value="Unassembled WGS sequence"/>
</dbReference>
<comment type="caution">
    <text evidence="1">The sequence shown here is derived from an EMBL/GenBank/DDBJ whole genome shotgun (WGS) entry which is preliminary data.</text>
</comment>
<proteinExistence type="predicted"/>
<protein>
    <recommendedName>
        <fullName evidence="3">MULE transposase domain-containing protein</fullName>
    </recommendedName>
</protein>
<evidence type="ECO:0000313" key="2">
    <source>
        <dbReference type="Proteomes" id="UP000478052"/>
    </source>
</evidence>
<keyword evidence="2" id="KW-1185">Reference proteome</keyword>
<accession>A0A6G0YYV8</accession>
<sequence>MLSELKLKTISIDFEQSLIQARYIELVFVDINIQCCYHHLSQSIWRKVQNIGLAKKYKENENVRQMVSMIKGLPSIISSKIC</sequence>